<dbReference type="SUPFAM" id="SSF52540">
    <property type="entry name" value="P-loop containing nucleoside triphosphate hydrolases"/>
    <property type="match status" value="2"/>
</dbReference>
<dbReference type="PROSITE" id="PS51192">
    <property type="entry name" value="HELICASE_ATP_BIND_1"/>
    <property type="match status" value="1"/>
</dbReference>
<keyword evidence="10" id="KW-0539">Nucleus</keyword>
<dbReference type="Gene3D" id="1.10.1040.30">
    <property type="entry name" value="ISWI, HAND domain"/>
    <property type="match status" value="1"/>
</dbReference>
<gene>
    <name evidence="14" type="ORF">AYI68_g6701</name>
</gene>
<dbReference type="InterPro" id="IPR015195">
    <property type="entry name" value="SLIDE"/>
</dbReference>
<keyword evidence="7" id="KW-0067">ATP-binding</keyword>
<keyword evidence="8" id="KW-0156">Chromatin regulator</keyword>
<dbReference type="GO" id="GO:0042393">
    <property type="term" value="F:histone binding"/>
    <property type="evidence" value="ECO:0007669"/>
    <property type="project" value="TreeGrafter"/>
</dbReference>
<evidence type="ECO:0000256" key="6">
    <source>
        <dbReference type="ARBA" id="ARBA00022806"/>
    </source>
</evidence>
<feature type="region of interest" description="Disordered" evidence="11">
    <location>
        <begin position="686"/>
        <end position="706"/>
    </location>
</feature>
<dbReference type="InterPro" id="IPR038718">
    <property type="entry name" value="SNF2-like_sf"/>
</dbReference>
<feature type="compositionally biased region" description="Polar residues" evidence="11">
    <location>
        <begin position="766"/>
        <end position="780"/>
    </location>
</feature>
<dbReference type="AlphaFoldDB" id="A0A1R0GQR0"/>
<dbReference type="Pfam" id="PF09111">
    <property type="entry name" value="SLIDE"/>
    <property type="match status" value="1"/>
</dbReference>
<feature type="compositionally biased region" description="Basic and acidic residues" evidence="11">
    <location>
        <begin position="377"/>
        <end position="387"/>
    </location>
</feature>
<feature type="region of interest" description="Disordered" evidence="11">
    <location>
        <begin position="829"/>
        <end position="854"/>
    </location>
</feature>
<comment type="caution">
    <text evidence="14">The sequence shown here is derived from an EMBL/GenBank/DDBJ whole genome shotgun (WGS) entry which is preliminary data.</text>
</comment>
<dbReference type="InterPro" id="IPR001005">
    <property type="entry name" value="SANT/Myb"/>
</dbReference>
<feature type="region of interest" description="Disordered" evidence="11">
    <location>
        <begin position="323"/>
        <end position="356"/>
    </location>
</feature>
<dbReference type="InterPro" id="IPR001650">
    <property type="entry name" value="Helicase_C-like"/>
</dbReference>
<feature type="region of interest" description="Disordered" evidence="11">
    <location>
        <begin position="763"/>
        <end position="790"/>
    </location>
</feature>
<dbReference type="OrthoDB" id="5857104at2759"/>
<dbReference type="GO" id="GO:0016887">
    <property type="term" value="F:ATP hydrolysis activity"/>
    <property type="evidence" value="ECO:0007669"/>
    <property type="project" value="TreeGrafter"/>
</dbReference>
<evidence type="ECO:0000259" key="13">
    <source>
        <dbReference type="PROSITE" id="PS51194"/>
    </source>
</evidence>
<dbReference type="Gene3D" id="3.40.50.10810">
    <property type="entry name" value="Tandem AAA-ATPase domain"/>
    <property type="match status" value="1"/>
</dbReference>
<dbReference type="GO" id="GO:0031491">
    <property type="term" value="F:nucleosome binding"/>
    <property type="evidence" value="ECO:0007669"/>
    <property type="project" value="InterPro"/>
</dbReference>
<dbReference type="FunFam" id="3.40.50.10810:FF:000005">
    <property type="entry name" value="Photoperiod-independent early flowering 1"/>
    <property type="match status" value="1"/>
</dbReference>
<dbReference type="Pfam" id="PF00176">
    <property type="entry name" value="SNF2-rel_dom"/>
    <property type="match status" value="1"/>
</dbReference>
<evidence type="ECO:0000259" key="12">
    <source>
        <dbReference type="PROSITE" id="PS51192"/>
    </source>
</evidence>
<proteinExistence type="inferred from homology"/>
<feature type="compositionally biased region" description="Basic and acidic residues" evidence="11">
    <location>
        <begin position="1"/>
        <end position="17"/>
    </location>
</feature>
<dbReference type="GO" id="GO:0004386">
    <property type="term" value="F:helicase activity"/>
    <property type="evidence" value="ECO:0007669"/>
    <property type="project" value="UniProtKB-KW"/>
</dbReference>
<evidence type="ECO:0000256" key="9">
    <source>
        <dbReference type="ARBA" id="ARBA00023125"/>
    </source>
</evidence>
<dbReference type="SMART" id="SM00717">
    <property type="entry name" value="SANT"/>
    <property type="match status" value="2"/>
</dbReference>
<comment type="subcellular location">
    <subcellularLocation>
        <location evidence="1">Nucleus</location>
    </subcellularLocation>
</comment>
<evidence type="ECO:0000256" key="5">
    <source>
        <dbReference type="ARBA" id="ARBA00022801"/>
    </source>
</evidence>
<feature type="region of interest" description="Disordered" evidence="11">
    <location>
        <begin position="1"/>
        <end position="31"/>
    </location>
</feature>
<dbReference type="SUPFAM" id="SSF101224">
    <property type="entry name" value="HAND domain of the nucleosome remodeling ATPase ISWI"/>
    <property type="match status" value="1"/>
</dbReference>
<organism evidence="14 15">
    <name type="scientific">Smittium mucronatum</name>
    <dbReference type="NCBI Taxonomy" id="133383"/>
    <lineage>
        <taxon>Eukaryota</taxon>
        <taxon>Fungi</taxon>
        <taxon>Fungi incertae sedis</taxon>
        <taxon>Zoopagomycota</taxon>
        <taxon>Kickxellomycotina</taxon>
        <taxon>Harpellomycetes</taxon>
        <taxon>Harpellales</taxon>
        <taxon>Legeriomycetaceae</taxon>
        <taxon>Smittium</taxon>
    </lineage>
</organism>
<evidence type="ECO:0000256" key="7">
    <source>
        <dbReference type="ARBA" id="ARBA00022840"/>
    </source>
</evidence>
<evidence type="ECO:0000256" key="1">
    <source>
        <dbReference type="ARBA" id="ARBA00004123"/>
    </source>
</evidence>
<sequence length="1140" mass="130833">MDHQASDDQVILHDSKTIHNGNDIPSKKKEKPIDKRARRFAYLLGQTEIFSHFLKIDDMDLELQNEVKTLLQNNKIQKSTNDLSRRHRKSEKAEDAELIKAGVSALKNPFMFSTTPPYVKGGTMREYQIRGLNWMIGLYDNALNGILADEMGLGKTLQTISFLGYLKHYCDIPGPFLIVVPKTTLHNWKSEFAKWVPTIVPIMLHGDKEARKKIFDEGFHKKDIGCVITTYEMCLLCKSQLSKINWKYIIIDEAHRIKNEKSSLSIIMRSLKSENRLLITGTPLQNNLHELWALLNFLLPDVFNSSEVFDDFFMGKKSRSIELKPTSSEPSENHNSENLSNKILDPNSTINSDDKPNAMVANKKTDNLDSEVKFNIDAKPGIDDKPKANAQLDNEEDKDETVHQLQRVLQPFLLRRIKSEVEKSILPKKEINVYVGLTQMQKIWYKRILEKDLDAINGIVGKKEGKMRLLNIVMQLRKCCNHPYLFNGAEPGPPYTTDEHLVANSGKMLVLDKLLKQKKQDGSRVLIFSQMSRLLDILEDYCNMRGFEYCRIDGQTSHEDRVEFIDDYNRPGSSKFIFLLTTRAGGLGINLTTADTVIIYDSDWNPQADLQAQDRAHRIGQTKQVYIYRFVTENAVEEKVLEKAMQKLRLDQLVIQKPNQINAANTTQSELLKMVQFGALDIFSDPDSKSSKVSSSVGDKPGDSGAKEIEEAEKKIDLDALLLKSAMKTTEIQSKYSTMSLDELVNFGGESQSYRQQYMEGDTDANLDSVNGSGSSTPSHKSGKDSELRKLPGLGLVNTSLLFIQPAKRERKVNYVVDDYYRELLRNGGTGINGGLNSKSQTENKHPKMPKQPSAFDFQFYPQELYEILLKERNYYSQFENEENGHPKSKKAKIEHNLNPDENEAPSDTDKLKFSDEDVVLKNSLIEKYITNNDGSGKYGFPTWTKREFSFLIRLFEKFGNKCLTEVYDKFEDKEPAEVKLYLSVFMKKYPICLEDPERVNLAILKGNSRREQVSQSRQLLDFFYSKICTGFKGKMDPFNYEEYLMFLDANFAMKANAFRLNYSLHKTINRLFSETEDLFLLFCMQQLDLASDNLYSEIKRMIKSSEVFRFNFYIKTRTVAEIQKRCHSLLILLGKQFNV</sequence>
<dbReference type="EMBL" id="LSSL01004754">
    <property type="protein sequence ID" value="OLY79233.1"/>
    <property type="molecule type" value="Genomic_DNA"/>
</dbReference>
<reference evidence="14 15" key="1">
    <citation type="journal article" date="2016" name="Mol. Biol. Evol.">
        <title>Genome-Wide Survey of Gut Fungi (Harpellales) Reveals the First Horizontally Transferred Ubiquitin Gene from a Mosquito Host.</title>
        <authorList>
            <person name="Wang Y."/>
            <person name="White M.M."/>
            <person name="Kvist S."/>
            <person name="Moncalvo J.M."/>
        </authorList>
    </citation>
    <scope>NUCLEOTIDE SEQUENCE [LARGE SCALE GENOMIC DNA]</scope>
    <source>
        <strain evidence="14 15">ALG-7-W6</strain>
    </source>
</reference>
<dbReference type="Proteomes" id="UP000187455">
    <property type="component" value="Unassembled WGS sequence"/>
</dbReference>
<evidence type="ECO:0000256" key="10">
    <source>
        <dbReference type="ARBA" id="ARBA00023242"/>
    </source>
</evidence>
<dbReference type="InterPro" id="IPR014001">
    <property type="entry name" value="Helicase_ATP-bd"/>
</dbReference>
<dbReference type="STRING" id="133383.A0A1R0GQR0"/>
<keyword evidence="6" id="KW-0347">Helicase</keyword>
<dbReference type="FunFam" id="3.40.50.300:FF:000082">
    <property type="entry name" value="ISWI chromatin remodeling complex ATPase ISW1"/>
    <property type="match status" value="1"/>
</dbReference>
<dbReference type="Gene3D" id="3.40.50.300">
    <property type="entry name" value="P-loop containing nucleotide triphosphate hydrolases"/>
    <property type="match status" value="1"/>
</dbReference>
<dbReference type="InterPro" id="IPR027417">
    <property type="entry name" value="P-loop_NTPase"/>
</dbReference>
<dbReference type="InterPro" id="IPR049730">
    <property type="entry name" value="SNF2/RAD54-like_C"/>
</dbReference>
<dbReference type="InterPro" id="IPR015194">
    <property type="entry name" value="ISWI_HAND-dom"/>
</dbReference>
<dbReference type="GO" id="GO:0003677">
    <property type="term" value="F:DNA binding"/>
    <property type="evidence" value="ECO:0007669"/>
    <property type="project" value="UniProtKB-KW"/>
</dbReference>
<name>A0A1R0GQR0_9FUNG</name>
<feature type="region of interest" description="Disordered" evidence="11">
    <location>
        <begin position="377"/>
        <end position="399"/>
    </location>
</feature>
<dbReference type="GO" id="GO:0000785">
    <property type="term" value="C:chromatin"/>
    <property type="evidence" value="ECO:0007669"/>
    <property type="project" value="TreeGrafter"/>
</dbReference>
<evidence type="ECO:0000313" key="14">
    <source>
        <dbReference type="EMBL" id="OLY79233.1"/>
    </source>
</evidence>
<evidence type="ECO:0000256" key="8">
    <source>
        <dbReference type="ARBA" id="ARBA00022853"/>
    </source>
</evidence>
<protein>
    <submittedName>
        <fullName evidence="14">ISWI chromatin-remodeling complex ATPase ISW2</fullName>
    </submittedName>
</protein>
<dbReference type="SMART" id="SM00487">
    <property type="entry name" value="DEXDc"/>
    <property type="match status" value="1"/>
</dbReference>
<keyword evidence="9" id="KW-0238">DNA-binding</keyword>
<dbReference type="GO" id="GO:0140658">
    <property type="term" value="F:ATP-dependent chromatin remodeler activity"/>
    <property type="evidence" value="ECO:0007669"/>
    <property type="project" value="TreeGrafter"/>
</dbReference>
<evidence type="ECO:0000256" key="4">
    <source>
        <dbReference type="ARBA" id="ARBA00022741"/>
    </source>
</evidence>
<dbReference type="InterPro" id="IPR036306">
    <property type="entry name" value="ISWI_HAND-dom_sf"/>
</dbReference>
<dbReference type="SUPFAM" id="SSF46689">
    <property type="entry name" value="Homeodomain-like"/>
    <property type="match status" value="1"/>
</dbReference>
<dbReference type="Gene3D" id="1.10.10.60">
    <property type="entry name" value="Homeodomain-like"/>
    <property type="match status" value="2"/>
</dbReference>
<evidence type="ECO:0000256" key="3">
    <source>
        <dbReference type="ARBA" id="ARBA00009687"/>
    </source>
</evidence>
<dbReference type="GO" id="GO:0005524">
    <property type="term" value="F:ATP binding"/>
    <property type="evidence" value="ECO:0007669"/>
    <property type="project" value="UniProtKB-KW"/>
</dbReference>
<dbReference type="CDD" id="cd00167">
    <property type="entry name" value="SANT"/>
    <property type="match status" value="1"/>
</dbReference>
<dbReference type="PANTHER" id="PTHR45623">
    <property type="entry name" value="CHROMODOMAIN-HELICASE-DNA-BINDING PROTEIN 3-RELATED-RELATED"/>
    <property type="match status" value="1"/>
</dbReference>
<evidence type="ECO:0000256" key="11">
    <source>
        <dbReference type="SAM" id="MobiDB-lite"/>
    </source>
</evidence>
<dbReference type="SMART" id="SM00490">
    <property type="entry name" value="HELICc"/>
    <property type="match status" value="1"/>
</dbReference>
<dbReference type="GO" id="GO:0005634">
    <property type="term" value="C:nucleus"/>
    <property type="evidence" value="ECO:0007669"/>
    <property type="project" value="UniProtKB-SubCell"/>
</dbReference>
<evidence type="ECO:0000256" key="2">
    <source>
        <dbReference type="ARBA" id="ARBA00009220"/>
    </source>
</evidence>
<evidence type="ECO:0000313" key="15">
    <source>
        <dbReference type="Proteomes" id="UP000187455"/>
    </source>
</evidence>
<comment type="similarity">
    <text evidence="2">Belongs to the SNF2/RAD54 helicase family. SWR1 subfamily.</text>
</comment>
<feature type="domain" description="Helicase C-terminal" evidence="13">
    <location>
        <begin position="510"/>
        <end position="665"/>
    </location>
</feature>
<dbReference type="InterPro" id="IPR009057">
    <property type="entry name" value="Homeodomain-like_sf"/>
</dbReference>
<dbReference type="Pfam" id="PF00271">
    <property type="entry name" value="Helicase_C"/>
    <property type="match status" value="1"/>
</dbReference>
<dbReference type="PANTHER" id="PTHR45623:SF49">
    <property type="entry name" value="SWI_SNF-RELATED MATRIX-ASSOCIATED ACTIN-DEPENDENT REGULATOR OF CHROMATIN SUBFAMILY A MEMBER 5"/>
    <property type="match status" value="1"/>
</dbReference>
<dbReference type="CDD" id="cd18793">
    <property type="entry name" value="SF2_C_SNF"/>
    <property type="match status" value="1"/>
</dbReference>
<feature type="domain" description="Helicase ATP-binding" evidence="12">
    <location>
        <begin position="136"/>
        <end position="301"/>
    </location>
</feature>
<dbReference type="PROSITE" id="PS51194">
    <property type="entry name" value="HELICASE_CTER"/>
    <property type="match status" value="1"/>
</dbReference>
<dbReference type="InterPro" id="IPR000330">
    <property type="entry name" value="SNF2_N"/>
</dbReference>
<accession>A0A1R0GQR0</accession>
<comment type="similarity">
    <text evidence="3">Belongs to the SNF2/RAD54 helicase family. ISWI subfamily.</text>
</comment>
<dbReference type="Pfam" id="PF09110">
    <property type="entry name" value="HAND"/>
    <property type="match status" value="1"/>
</dbReference>
<keyword evidence="5" id="KW-0378">Hydrolase</keyword>
<keyword evidence="4" id="KW-0547">Nucleotide-binding</keyword>
<dbReference type="GO" id="GO:0034728">
    <property type="term" value="P:nucleosome organization"/>
    <property type="evidence" value="ECO:0007669"/>
    <property type="project" value="TreeGrafter"/>
</dbReference>
<keyword evidence="15" id="KW-1185">Reference proteome</keyword>